<dbReference type="Proteomes" id="UP001551695">
    <property type="component" value="Unassembled WGS sequence"/>
</dbReference>
<dbReference type="PANTHER" id="PTHR30160">
    <property type="entry name" value="TETRAACYLDISACCHARIDE 4'-KINASE-RELATED"/>
    <property type="match status" value="1"/>
</dbReference>
<dbReference type="RefSeq" id="WP_357783189.1">
    <property type="nucleotide sequence ID" value="NZ_JBFAKC010000005.1"/>
</dbReference>
<dbReference type="CDD" id="cd03789">
    <property type="entry name" value="GT9_LPS_heptosyltransferase"/>
    <property type="match status" value="1"/>
</dbReference>
<sequence length="333" mass="34693">MSGHTKAVTLILRARGLGGLLTALPALRAIRAARPHHHLVLAAPGWLRPIVELSGCVDELHATPLVGDLRWNAPAPTSAVNLHDAGPASITDLLDTEPAQLISYRHPDFPRVRGPVWPTRVHETARWCRLLESAGIPADPTDLALAAPARSLATRTHVVIHPGAAPARVWPAERFALVAAHLHGAGYRVLVTGTAAEAPLARYVAEHAGLPESCVVAGELTLGQLAATVAGAALVIGGDTGVGHLATAFGTRSVLIFGPTPPHLSGPPPERMAHIALWSGRAGDPHSPDPDPGLLSITAIEVIDAAERQLRGVRREAAYAGAVTETIGVSELG</sequence>
<dbReference type="Pfam" id="PF01075">
    <property type="entry name" value="Glyco_transf_9"/>
    <property type="match status" value="1"/>
</dbReference>
<keyword evidence="4" id="KW-1185">Reference proteome</keyword>
<dbReference type="EMBL" id="JBFAKC010000005">
    <property type="protein sequence ID" value="MEV0708438.1"/>
    <property type="molecule type" value="Genomic_DNA"/>
</dbReference>
<comment type="caution">
    <text evidence="3">The sequence shown here is derived from an EMBL/GenBank/DDBJ whole genome shotgun (WGS) entry which is preliminary data.</text>
</comment>
<evidence type="ECO:0000313" key="3">
    <source>
        <dbReference type="EMBL" id="MEV0708438.1"/>
    </source>
</evidence>
<protein>
    <submittedName>
        <fullName evidence="3">Glycosyltransferase family 9 protein</fullName>
        <ecNumber evidence="3">2.4.-.-</ecNumber>
    </submittedName>
</protein>
<dbReference type="Gene3D" id="3.40.50.2000">
    <property type="entry name" value="Glycogen Phosphorylase B"/>
    <property type="match status" value="2"/>
</dbReference>
<keyword evidence="2 3" id="KW-0808">Transferase</keyword>
<gene>
    <name evidence="3" type="ORF">AB0I48_12795</name>
</gene>
<reference evidence="3 4" key="1">
    <citation type="submission" date="2024-06" db="EMBL/GenBank/DDBJ databases">
        <title>The Natural Products Discovery Center: Release of the First 8490 Sequenced Strains for Exploring Actinobacteria Biosynthetic Diversity.</title>
        <authorList>
            <person name="Kalkreuter E."/>
            <person name="Kautsar S.A."/>
            <person name="Yang D."/>
            <person name="Bader C.D."/>
            <person name="Teijaro C.N."/>
            <person name="Fluegel L."/>
            <person name="Davis C.M."/>
            <person name="Simpson J.R."/>
            <person name="Lauterbach L."/>
            <person name="Steele A.D."/>
            <person name="Gui C."/>
            <person name="Meng S."/>
            <person name="Li G."/>
            <person name="Viehrig K."/>
            <person name="Ye F."/>
            <person name="Su P."/>
            <person name="Kiefer A.F."/>
            <person name="Nichols A."/>
            <person name="Cepeda A.J."/>
            <person name="Yan W."/>
            <person name="Fan B."/>
            <person name="Jiang Y."/>
            <person name="Adhikari A."/>
            <person name="Zheng C.-J."/>
            <person name="Schuster L."/>
            <person name="Cowan T.M."/>
            <person name="Smanski M.J."/>
            <person name="Chevrette M.G."/>
            <person name="De Carvalho L.P.S."/>
            <person name="Shen B."/>
        </authorList>
    </citation>
    <scope>NUCLEOTIDE SEQUENCE [LARGE SCALE GENOMIC DNA]</scope>
    <source>
        <strain evidence="3 4">NPDC050403</strain>
    </source>
</reference>
<dbReference type="EC" id="2.4.-.-" evidence="3"/>
<evidence type="ECO:0000256" key="1">
    <source>
        <dbReference type="ARBA" id="ARBA00022676"/>
    </source>
</evidence>
<name>A0ABV3FSY8_9NOCA</name>
<dbReference type="InterPro" id="IPR051199">
    <property type="entry name" value="LPS_LOS_Heptosyltrfase"/>
</dbReference>
<dbReference type="GO" id="GO:0016757">
    <property type="term" value="F:glycosyltransferase activity"/>
    <property type="evidence" value="ECO:0007669"/>
    <property type="project" value="UniProtKB-KW"/>
</dbReference>
<dbReference type="SUPFAM" id="SSF53756">
    <property type="entry name" value="UDP-Glycosyltransferase/glycogen phosphorylase"/>
    <property type="match status" value="1"/>
</dbReference>
<dbReference type="PANTHER" id="PTHR30160:SF1">
    <property type="entry name" value="LIPOPOLYSACCHARIDE 1,2-N-ACETYLGLUCOSAMINETRANSFERASE-RELATED"/>
    <property type="match status" value="1"/>
</dbReference>
<evidence type="ECO:0000313" key="4">
    <source>
        <dbReference type="Proteomes" id="UP001551695"/>
    </source>
</evidence>
<dbReference type="InterPro" id="IPR002201">
    <property type="entry name" value="Glyco_trans_9"/>
</dbReference>
<organism evidence="3 4">
    <name type="scientific">Nocardia aurea</name>
    <dbReference type="NCBI Taxonomy" id="2144174"/>
    <lineage>
        <taxon>Bacteria</taxon>
        <taxon>Bacillati</taxon>
        <taxon>Actinomycetota</taxon>
        <taxon>Actinomycetes</taxon>
        <taxon>Mycobacteriales</taxon>
        <taxon>Nocardiaceae</taxon>
        <taxon>Nocardia</taxon>
    </lineage>
</organism>
<proteinExistence type="predicted"/>
<keyword evidence="1 3" id="KW-0328">Glycosyltransferase</keyword>
<accession>A0ABV3FSY8</accession>
<evidence type="ECO:0000256" key="2">
    <source>
        <dbReference type="ARBA" id="ARBA00022679"/>
    </source>
</evidence>